<evidence type="ECO:0000313" key="17">
    <source>
        <dbReference type="EMBL" id="EAP87934.1"/>
    </source>
</evidence>
<comment type="similarity">
    <text evidence="14 16">Belongs to the type III pantothenate kinase family.</text>
</comment>
<feature type="binding site" evidence="16">
    <location>
        <position position="117"/>
    </location>
    <ligand>
        <name>K(+)</name>
        <dbReference type="ChEBI" id="CHEBI:29103"/>
    </ligand>
</feature>
<dbReference type="GeneID" id="89452637"/>
<dbReference type="eggNOG" id="COG1521">
    <property type="taxonomic scope" value="Bacteria"/>
</dbReference>
<dbReference type="HAMAP" id="MF_01274">
    <property type="entry name" value="Pantothen_kinase_3"/>
    <property type="match status" value="1"/>
</dbReference>
<evidence type="ECO:0000256" key="3">
    <source>
        <dbReference type="ARBA" id="ARBA00004496"/>
    </source>
</evidence>
<dbReference type="GO" id="GO:0015937">
    <property type="term" value="P:coenzyme A biosynthetic process"/>
    <property type="evidence" value="ECO:0007669"/>
    <property type="project" value="UniProtKB-UniRule"/>
</dbReference>
<keyword evidence="10 16" id="KW-0418">Kinase</keyword>
<dbReference type="EMBL" id="CP002046">
    <property type="protein sequence ID" value="EAP87934.1"/>
    <property type="molecule type" value="Genomic_DNA"/>
</dbReference>
<keyword evidence="9 16" id="KW-0547">Nucleotide-binding</keyword>
<feature type="binding site" evidence="16">
    <location>
        <begin position="6"/>
        <end position="13"/>
    </location>
    <ligand>
        <name>ATP</name>
        <dbReference type="ChEBI" id="CHEBI:30616"/>
    </ligand>
</feature>
<dbReference type="STRING" id="216432.CA2559_04225"/>
<evidence type="ECO:0000256" key="1">
    <source>
        <dbReference type="ARBA" id="ARBA00001206"/>
    </source>
</evidence>
<keyword evidence="12 16" id="KW-0630">Potassium</keyword>
<dbReference type="InterPro" id="IPR043129">
    <property type="entry name" value="ATPase_NBD"/>
</dbReference>
<dbReference type="RefSeq" id="WP_013186610.1">
    <property type="nucleotide sequence ID" value="NC_014230.1"/>
</dbReference>
<evidence type="ECO:0000256" key="11">
    <source>
        <dbReference type="ARBA" id="ARBA00022840"/>
    </source>
</evidence>
<proteinExistence type="inferred from homology"/>
<evidence type="ECO:0000256" key="12">
    <source>
        <dbReference type="ARBA" id="ARBA00022958"/>
    </source>
</evidence>
<dbReference type="CDD" id="cd24015">
    <property type="entry name" value="ASKHA_NBD_PanK-III"/>
    <property type="match status" value="1"/>
</dbReference>
<evidence type="ECO:0000256" key="14">
    <source>
        <dbReference type="ARBA" id="ARBA00038036"/>
    </source>
</evidence>
<evidence type="ECO:0000256" key="9">
    <source>
        <dbReference type="ARBA" id="ARBA00022741"/>
    </source>
</evidence>
<feature type="binding site" evidence="16">
    <location>
        <begin position="94"/>
        <end position="97"/>
    </location>
    <ligand>
        <name>substrate</name>
    </ligand>
</feature>
<comment type="catalytic activity">
    <reaction evidence="1 16">
        <text>(R)-pantothenate + ATP = (R)-4'-phosphopantothenate + ADP + H(+)</text>
        <dbReference type="Rhea" id="RHEA:16373"/>
        <dbReference type="ChEBI" id="CHEBI:10986"/>
        <dbReference type="ChEBI" id="CHEBI:15378"/>
        <dbReference type="ChEBI" id="CHEBI:29032"/>
        <dbReference type="ChEBI" id="CHEBI:30616"/>
        <dbReference type="ChEBI" id="CHEBI:456216"/>
        <dbReference type="EC" id="2.7.1.33"/>
    </reaction>
</comment>
<dbReference type="PANTHER" id="PTHR34265:SF1">
    <property type="entry name" value="TYPE III PANTOTHENATE KINASE"/>
    <property type="match status" value="1"/>
</dbReference>
<comment type="subcellular location">
    <subcellularLocation>
        <location evidence="3 16">Cytoplasm</location>
    </subcellularLocation>
</comment>
<evidence type="ECO:0000256" key="13">
    <source>
        <dbReference type="ARBA" id="ARBA00022993"/>
    </source>
</evidence>
<evidence type="ECO:0000256" key="8">
    <source>
        <dbReference type="ARBA" id="ARBA00022679"/>
    </source>
</evidence>
<evidence type="ECO:0000256" key="7">
    <source>
        <dbReference type="ARBA" id="ARBA00022490"/>
    </source>
</evidence>
<evidence type="ECO:0000256" key="15">
    <source>
        <dbReference type="ARBA" id="ARBA00040883"/>
    </source>
</evidence>
<comment type="function">
    <text evidence="16">Catalyzes the phosphorylation of pantothenate (Pan), the first step in CoA biosynthesis.</text>
</comment>
<dbReference type="Pfam" id="PF03309">
    <property type="entry name" value="Pan_kinase"/>
    <property type="match status" value="1"/>
</dbReference>
<sequence>MNLIIDIGNSRTKLAVFEDVTLKERTICSSNEIEKKIKEILENWSNITHSIISNTSTYPTEHLNFLEKYTIVLQLNQFTSVPYTNNYNTPETLGLDRIGLVAGSAKAYSNENVLIIDAGTCITYDFIDSTNKYHGGSISPGLQMRFKAMHEFTAKLPLLKATDNVNLIGKSTSESMQSGAILGTCNEIDGFINRYKEKYPDLTVIFTGGDADFLSKRIKNSIFANSNFLLEGLNHILEFNKDT</sequence>
<gene>
    <name evidence="16" type="primary">coaX</name>
    <name evidence="17" type="ordered locus">CA2559_04225</name>
</gene>
<dbReference type="GO" id="GO:0004594">
    <property type="term" value="F:pantothenate kinase activity"/>
    <property type="evidence" value="ECO:0007669"/>
    <property type="project" value="UniProtKB-UniRule"/>
</dbReference>
<protein>
    <recommendedName>
        <fullName evidence="15 16">Type III pantothenate kinase</fullName>
        <ecNumber evidence="6 16">2.7.1.33</ecNumber>
    </recommendedName>
    <alternativeName>
        <fullName evidence="16">PanK-III</fullName>
    </alternativeName>
    <alternativeName>
        <fullName evidence="16">Pantothenic acid kinase</fullName>
    </alternativeName>
</protein>
<dbReference type="HOGENOM" id="CLU_066627_2_0_10"/>
<dbReference type="GO" id="GO:0005524">
    <property type="term" value="F:ATP binding"/>
    <property type="evidence" value="ECO:0007669"/>
    <property type="project" value="UniProtKB-UniRule"/>
</dbReference>
<evidence type="ECO:0000313" key="18">
    <source>
        <dbReference type="Proteomes" id="UP000002297"/>
    </source>
</evidence>
<keyword evidence="7 16" id="KW-0963">Cytoplasm</keyword>
<dbReference type="SUPFAM" id="SSF53067">
    <property type="entry name" value="Actin-like ATPase domain"/>
    <property type="match status" value="2"/>
</dbReference>
<evidence type="ECO:0000256" key="10">
    <source>
        <dbReference type="ARBA" id="ARBA00022777"/>
    </source>
</evidence>
<feature type="binding site" evidence="16">
    <location>
        <position position="172"/>
    </location>
    <ligand>
        <name>substrate</name>
    </ligand>
</feature>
<comment type="subunit">
    <text evidence="5 16">Homodimer.</text>
</comment>
<dbReference type="KEGG" id="cat:CA2559_04225"/>
<reference evidence="17 18" key="1">
    <citation type="journal article" date="2010" name="J. Bacteriol.">
        <title>The complete genome sequence of Croceibacter atlanticus HTCC2559T.</title>
        <authorList>
            <person name="Oh H.M."/>
            <person name="Kang I."/>
            <person name="Ferriera S."/>
            <person name="Giovannoni S.J."/>
            <person name="Cho J.C."/>
        </authorList>
    </citation>
    <scope>NUCLEOTIDE SEQUENCE [LARGE SCALE GENOMIC DNA]</scope>
    <source>
        <strain evidence="18">ATCC BAA-628 / HTCC2559 / KCTC 12090</strain>
    </source>
</reference>
<evidence type="ECO:0000256" key="6">
    <source>
        <dbReference type="ARBA" id="ARBA00012102"/>
    </source>
</evidence>
<organism evidence="17 18">
    <name type="scientific">Croceibacter atlanticus (strain ATCC BAA-628 / JCM 21780 / CIP 108009 / IAM 15332 / KCTC 12090 / HTCC2559)</name>
    <dbReference type="NCBI Taxonomy" id="216432"/>
    <lineage>
        <taxon>Bacteria</taxon>
        <taxon>Pseudomonadati</taxon>
        <taxon>Bacteroidota</taxon>
        <taxon>Flavobacteriia</taxon>
        <taxon>Flavobacteriales</taxon>
        <taxon>Flavobacteriaceae</taxon>
        <taxon>Croceibacter</taxon>
    </lineage>
</organism>
<keyword evidence="13 16" id="KW-0173">Coenzyme A biosynthesis</keyword>
<dbReference type="InterPro" id="IPR004619">
    <property type="entry name" value="Type_III_PanK"/>
</dbReference>
<comment type="cofactor">
    <cofactor evidence="2">
        <name>K(+)</name>
        <dbReference type="ChEBI" id="CHEBI:29103"/>
    </cofactor>
</comment>
<keyword evidence="18" id="KW-1185">Reference proteome</keyword>
<evidence type="ECO:0000256" key="4">
    <source>
        <dbReference type="ARBA" id="ARBA00005225"/>
    </source>
</evidence>
<comment type="pathway">
    <text evidence="4 16">Cofactor biosynthesis; coenzyme A biosynthesis; CoA from (R)-pantothenate: step 1/5.</text>
</comment>
<evidence type="ECO:0000256" key="5">
    <source>
        <dbReference type="ARBA" id="ARBA00011738"/>
    </source>
</evidence>
<feature type="binding site" evidence="16">
    <location>
        <position position="120"/>
    </location>
    <ligand>
        <name>ATP</name>
        <dbReference type="ChEBI" id="CHEBI:30616"/>
    </ligand>
</feature>
<accession>A3U6R7</accession>
<name>A3U6R7_CROAH</name>
<dbReference type="NCBIfam" id="TIGR00671">
    <property type="entry name" value="baf"/>
    <property type="match status" value="1"/>
</dbReference>
<keyword evidence="16" id="KW-0479">Metal-binding</keyword>
<dbReference type="NCBIfam" id="NF009853">
    <property type="entry name" value="PRK13320.1-5"/>
    <property type="match status" value="1"/>
</dbReference>
<keyword evidence="11 16" id="KW-0067">ATP-binding</keyword>
<dbReference type="OrthoDB" id="9804707at2"/>
<dbReference type="AlphaFoldDB" id="A3U6R7"/>
<evidence type="ECO:0000256" key="16">
    <source>
        <dbReference type="HAMAP-Rule" id="MF_01274"/>
    </source>
</evidence>
<dbReference type="GO" id="GO:0046872">
    <property type="term" value="F:metal ion binding"/>
    <property type="evidence" value="ECO:0007669"/>
    <property type="project" value="UniProtKB-KW"/>
</dbReference>
<comment type="cofactor">
    <cofactor evidence="16">
        <name>NH4(+)</name>
        <dbReference type="ChEBI" id="CHEBI:28938"/>
    </cofactor>
    <cofactor evidence="16">
        <name>K(+)</name>
        <dbReference type="ChEBI" id="CHEBI:29103"/>
    </cofactor>
    <text evidence="16">A monovalent cation. Ammonium or potassium.</text>
</comment>
<dbReference type="EC" id="2.7.1.33" evidence="6 16"/>
<dbReference type="Proteomes" id="UP000002297">
    <property type="component" value="Chromosome"/>
</dbReference>
<dbReference type="GO" id="GO:0005737">
    <property type="term" value="C:cytoplasm"/>
    <property type="evidence" value="ECO:0007669"/>
    <property type="project" value="UniProtKB-SubCell"/>
</dbReference>
<dbReference type="PANTHER" id="PTHR34265">
    <property type="entry name" value="TYPE III PANTOTHENATE KINASE"/>
    <property type="match status" value="1"/>
</dbReference>
<keyword evidence="8 16" id="KW-0808">Transferase</keyword>
<dbReference type="Gene3D" id="3.30.420.40">
    <property type="match status" value="2"/>
</dbReference>
<feature type="binding site" evidence="16">
    <location>
        <position position="87"/>
    </location>
    <ligand>
        <name>substrate</name>
    </ligand>
</feature>
<dbReference type="UniPathway" id="UPA00241">
    <property type="reaction ID" value="UER00352"/>
</dbReference>
<feature type="active site" description="Proton acceptor" evidence="16">
    <location>
        <position position="96"/>
    </location>
</feature>
<evidence type="ECO:0000256" key="2">
    <source>
        <dbReference type="ARBA" id="ARBA00001958"/>
    </source>
</evidence>